<dbReference type="GeneID" id="62193595"/>
<keyword evidence="5 8" id="KW-1133">Transmembrane helix</keyword>
<dbReference type="Gene3D" id="1.10.555.10">
    <property type="entry name" value="Rho GTPase activation protein"/>
    <property type="match status" value="1"/>
</dbReference>
<dbReference type="CDD" id="cd00159">
    <property type="entry name" value="RhoGAP"/>
    <property type="match status" value="1"/>
</dbReference>
<feature type="domain" description="Major facilitator superfamily (MFS) profile" evidence="10">
    <location>
        <begin position="879"/>
        <end position="1324"/>
    </location>
</feature>
<evidence type="ECO:0000313" key="12">
    <source>
        <dbReference type="Proteomes" id="UP000662931"/>
    </source>
</evidence>
<dbReference type="EMBL" id="CP064812">
    <property type="protein sequence ID" value="QPG72891.1"/>
    <property type="molecule type" value="Genomic_DNA"/>
</dbReference>
<feature type="compositionally biased region" description="Basic and acidic residues" evidence="7">
    <location>
        <begin position="618"/>
        <end position="627"/>
    </location>
</feature>
<dbReference type="InterPro" id="IPR003663">
    <property type="entry name" value="Sugar/inositol_transpt"/>
</dbReference>
<feature type="transmembrane region" description="Helical" evidence="8">
    <location>
        <begin position="1198"/>
        <end position="1217"/>
    </location>
</feature>
<comment type="similarity">
    <text evidence="2">Belongs to the major facilitator superfamily. Sugar transporter (TC 2.A.1.1) family.</text>
</comment>
<feature type="transmembrane region" description="Helical" evidence="8">
    <location>
        <begin position="1170"/>
        <end position="1191"/>
    </location>
</feature>
<dbReference type="Pfam" id="PF00083">
    <property type="entry name" value="Sugar_tr"/>
    <property type="match status" value="1"/>
</dbReference>
<dbReference type="Pfam" id="PF00620">
    <property type="entry name" value="RhoGAP"/>
    <property type="match status" value="2"/>
</dbReference>
<feature type="region of interest" description="Disordered" evidence="7">
    <location>
        <begin position="1439"/>
        <end position="1471"/>
    </location>
</feature>
<dbReference type="InterPro" id="IPR050360">
    <property type="entry name" value="MFS_Sugar_Transporters"/>
</dbReference>
<feature type="compositionally biased region" description="Low complexity" evidence="7">
    <location>
        <begin position="7"/>
        <end position="31"/>
    </location>
</feature>
<name>A0A875RVH2_EENNA</name>
<dbReference type="PROSITE" id="PS00217">
    <property type="entry name" value="SUGAR_TRANSPORT_2"/>
    <property type="match status" value="1"/>
</dbReference>
<dbReference type="InterPro" id="IPR000198">
    <property type="entry name" value="RhoGAP_dom"/>
</dbReference>
<dbReference type="FunFam" id="1.20.1250.20:FF:000134">
    <property type="entry name" value="MFS sugar transporter protein"/>
    <property type="match status" value="1"/>
</dbReference>
<feature type="region of interest" description="Disordered" evidence="7">
    <location>
        <begin position="1512"/>
        <end position="1541"/>
    </location>
</feature>
<feature type="region of interest" description="Disordered" evidence="7">
    <location>
        <begin position="1"/>
        <end position="32"/>
    </location>
</feature>
<dbReference type="SMART" id="SM00324">
    <property type="entry name" value="RhoGAP"/>
    <property type="match status" value="1"/>
</dbReference>
<feature type="transmembrane region" description="Helical" evidence="8">
    <location>
        <begin position="1011"/>
        <end position="1030"/>
    </location>
</feature>
<comment type="subcellular location">
    <subcellularLocation>
        <location evidence="1">Membrane</location>
        <topology evidence="1">Multi-pass membrane protein</topology>
    </subcellularLocation>
</comment>
<feature type="region of interest" description="Disordered" evidence="7">
    <location>
        <begin position="505"/>
        <end position="590"/>
    </location>
</feature>
<dbReference type="InterPro" id="IPR005829">
    <property type="entry name" value="Sugar_transporter_CS"/>
</dbReference>
<feature type="region of interest" description="Disordered" evidence="7">
    <location>
        <begin position="764"/>
        <end position="863"/>
    </location>
</feature>
<feature type="region of interest" description="Disordered" evidence="7">
    <location>
        <begin position="281"/>
        <end position="306"/>
    </location>
</feature>
<accession>A0A875RVH2</accession>
<feature type="transmembrane region" description="Helical" evidence="8">
    <location>
        <begin position="1135"/>
        <end position="1158"/>
    </location>
</feature>
<feature type="transmembrane region" description="Helical" evidence="8">
    <location>
        <begin position="1229"/>
        <end position="1253"/>
    </location>
</feature>
<feature type="transmembrane region" description="Helical" evidence="8">
    <location>
        <begin position="1265"/>
        <end position="1282"/>
    </location>
</feature>
<feature type="compositionally biased region" description="Polar residues" evidence="7">
    <location>
        <begin position="561"/>
        <end position="573"/>
    </location>
</feature>
<dbReference type="GO" id="GO:0007165">
    <property type="term" value="P:signal transduction"/>
    <property type="evidence" value="ECO:0007669"/>
    <property type="project" value="InterPro"/>
</dbReference>
<evidence type="ECO:0000256" key="1">
    <source>
        <dbReference type="ARBA" id="ARBA00004141"/>
    </source>
</evidence>
<evidence type="ECO:0000256" key="6">
    <source>
        <dbReference type="ARBA" id="ARBA00023136"/>
    </source>
</evidence>
<evidence type="ECO:0008006" key="13">
    <source>
        <dbReference type="Google" id="ProtNLM"/>
    </source>
</evidence>
<feature type="transmembrane region" description="Helical" evidence="8">
    <location>
        <begin position="982"/>
        <end position="999"/>
    </location>
</feature>
<dbReference type="Gene3D" id="1.20.1250.20">
    <property type="entry name" value="MFS general substrate transporter like domains"/>
    <property type="match status" value="1"/>
</dbReference>
<dbReference type="InterPro" id="IPR036259">
    <property type="entry name" value="MFS_trans_sf"/>
</dbReference>
<dbReference type="Proteomes" id="UP000662931">
    <property type="component" value="Chromosome 1"/>
</dbReference>
<feature type="compositionally biased region" description="Pro residues" evidence="7">
    <location>
        <begin position="829"/>
        <end position="840"/>
    </location>
</feature>
<evidence type="ECO:0000256" key="4">
    <source>
        <dbReference type="ARBA" id="ARBA00022692"/>
    </source>
</evidence>
<dbReference type="PROSITE" id="PS50238">
    <property type="entry name" value="RHOGAP"/>
    <property type="match status" value="1"/>
</dbReference>
<feature type="compositionally biased region" description="Low complexity" evidence="7">
    <location>
        <begin position="841"/>
        <end position="855"/>
    </location>
</feature>
<evidence type="ECO:0000256" key="5">
    <source>
        <dbReference type="ARBA" id="ARBA00022989"/>
    </source>
</evidence>
<feature type="domain" description="Rho-GAP" evidence="9">
    <location>
        <begin position="131"/>
        <end position="424"/>
    </location>
</feature>
<feature type="compositionally biased region" description="Polar residues" evidence="7">
    <location>
        <begin position="769"/>
        <end position="803"/>
    </location>
</feature>
<sequence length="1541" mass="169187">MSPAILVSPAMHSSSSSSSVCASTPASSSVSNKPRKLVFRPLTFDKSRSSRHISISGPLHVETSNEYVLSSNSPMSSRSARSVSFPSSSINVRPRRAANPAITPTLTRSNDSISALFNKLDNELRKSHTHVTLDDHLALIVPTIVQKCVNFLESKDPVQGVFRINGSIRKIKRIELAIHQKGIDSFDFDTFRLDGDDGPNCYDVAMVLKRWLANLENGLITPQINSKLKRDRLSHLDSSFDEEEERELENYNDGYIADTDNDTTMADTSVATVLIHESLHPIEHAKSPEQEKETTNDTSSATCTSSHSSSAISSSFDHLVSEPHSLTICRLSKLPTENLHLFLYLLGFLNRLSREPTVSITKMTASNLAKIFQLSFFKSDDLTSSHPIFTTSALAEESSESLLESYKVNEDLLHSWIDSYDEIRHGLESSVSSKDADFQELLSHPSDPVYEPEARVPTNPLSSLDKVSKRRSMFGYRSFSNMFSSSSFSLASSRKSSYSSSCDEIDSTSVSCSPVENLKTGGASKSGAPVTSNGAKQHKESRSVSAPVRSSWGRKPLGEKSISSLESKQNVCVSSEKAKRINTPARRRPRSMFIERRLSSLFPTHDHHVQLDHHNQLDQHDQHDNHDHHNHHDHHSSTSTDIENNMLATKHILQKLLSPVFINAGKDMTDEDNVRPQPEFSNGMKDPDNLQGDRRSSQNSSVTEIEMDDLVEQQIHNDYERFFTQQQDSQSASLWKGTDSTPVDLAADVSGNVNVNSNFSMSVDKAPSAVSTGSTEPSTLPHSLQSPGPTLSTNVPTSFFSNESMPSLSSPSVSTSSPSTPSLSTLPPTTLPPSTMPPSTLPTYASSTSTASLPTAPLPPTEEELKKIRKRSTMMAIYVGLMSALGELIYGYDTGVINSMLEMSYVRRHFPSNGKSFSTTEVSVVTAILSVGTFFGALSSPLLSDRIGRKWCIVVDCSVIFNIGIILQVISDAIPLLCIGRFISGFGVGIISAVIPLYQAETAPKWIRGSIISFSQWAITVGLLISSAVSQGTHDMDSSACYRIPIGLQLIISCILSVIMCFLPESPRYYVKCGRLDDAIMSLSKLRRLPPDDEFLIEELIEIKASYDYEVSFGSTSLLDCFRNSPGRVCQRKRMFTGIMLQAFQQCSGINFIFYYGVNFFVRIGIGQSYLISFITYLVNVIFTIPGIFFVEILGRRTLLLTGAIGMTVCNYIIGIVGVETNSITANKIMIVFVCGFISFFAATWGPVCWVTVGEIYSLSVRQKAVSICAATNWFINFIFAYATPYLVDTGSHTAALGTKIFFLWGSLNITGFVFVYFMVFETKGLMLEEIDELYRVCKVASKSAAYKGRVNGISEQISLRQSGEGGDPTFPKEEEDSNDTGNTSITPVTPIPSPALVSDDSIMIPPMHVTDDEVSQGNTDDGNGFNRSALLMDSILHIPNDQPPSIISEEEADDSHVDDDPLFPDPGRDSSLDVLAYGDDTFNSRPRGADYMYTNQEDLLNFMQTLSSRVAQMPVESSHSSTAATQSDASSTSGSNSSSN</sequence>
<evidence type="ECO:0000259" key="9">
    <source>
        <dbReference type="PROSITE" id="PS50238"/>
    </source>
</evidence>
<feature type="region of interest" description="Disordered" evidence="7">
    <location>
        <begin position="667"/>
        <end position="701"/>
    </location>
</feature>
<dbReference type="GO" id="GO:0005351">
    <property type="term" value="F:carbohydrate:proton symporter activity"/>
    <property type="evidence" value="ECO:0007669"/>
    <property type="project" value="TreeGrafter"/>
</dbReference>
<feature type="compositionally biased region" description="Basic and acidic residues" evidence="7">
    <location>
        <begin position="281"/>
        <end position="295"/>
    </location>
</feature>
<evidence type="ECO:0000256" key="3">
    <source>
        <dbReference type="ARBA" id="ARBA00022448"/>
    </source>
</evidence>
<dbReference type="PROSITE" id="PS00216">
    <property type="entry name" value="SUGAR_TRANSPORT_1"/>
    <property type="match status" value="1"/>
</dbReference>
<dbReference type="PROSITE" id="PS50850">
    <property type="entry name" value="MFS"/>
    <property type="match status" value="1"/>
</dbReference>
<reference evidence="11" key="1">
    <citation type="submission" date="2020-10" db="EMBL/GenBank/DDBJ databases">
        <authorList>
            <person name="Roach M.J.R."/>
        </authorList>
    </citation>
    <scope>NUCLEOTIDE SEQUENCE</scope>
    <source>
        <strain evidence="11">CBS 1945</strain>
    </source>
</reference>
<dbReference type="SUPFAM" id="SSF103473">
    <property type="entry name" value="MFS general substrate transporter"/>
    <property type="match status" value="1"/>
</dbReference>
<feature type="compositionally biased region" description="Basic and acidic residues" evidence="7">
    <location>
        <begin position="685"/>
        <end position="696"/>
    </location>
</feature>
<dbReference type="KEGG" id="bnn:FOA43_000194"/>
<feature type="region of interest" description="Disordered" evidence="7">
    <location>
        <begin position="1358"/>
        <end position="1401"/>
    </location>
</feature>
<feature type="transmembrane region" description="Helical" evidence="8">
    <location>
        <begin position="922"/>
        <end position="944"/>
    </location>
</feature>
<dbReference type="InterPro" id="IPR020846">
    <property type="entry name" value="MFS_dom"/>
</dbReference>
<dbReference type="RefSeq" id="XP_038776456.1">
    <property type="nucleotide sequence ID" value="XM_038920528.1"/>
</dbReference>
<evidence type="ECO:0000256" key="7">
    <source>
        <dbReference type="SAM" id="MobiDB-lite"/>
    </source>
</evidence>
<organism evidence="11 12">
    <name type="scientific">Eeniella nana</name>
    <name type="common">Yeast</name>
    <name type="synonym">Brettanomyces nanus</name>
    <dbReference type="NCBI Taxonomy" id="13502"/>
    <lineage>
        <taxon>Eukaryota</taxon>
        <taxon>Fungi</taxon>
        <taxon>Dikarya</taxon>
        <taxon>Ascomycota</taxon>
        <taxon>Saccharomycotina</taxon>
        <taxon>Pichiomycetes</taxon>
        <taxon>Pichiales</taxon>
        <taxon>Pichiaceae</taxon>
        <taxon>Brettanomyces</taxon>
    </lineage>
</organism>
<dbReference type="GO" id="GO:0016020">
    <property type="term" value="C:membrane"/>
    <property type="evidence" value="ECO:0007669"/>
    <property type="project" value="UniProtKB-SubCell"/>
</dbReference>
<dbReference type="NCBIfam" id="TIGR00879">
    <property type="entry name" value="SP"/>
    <property type="match status" value="1"/>
</dbReference>
<keyword evidence="12" id="KW-1185">Reference proteome</keyword>
<keyword evidence="6 8" id="KW-0472">Membrane</keyword>
<evidence type="ECO:0000256" key="2">
    <source>
        <dbReference type="ARBA" id="ARBA00010992"/>
    </source>
</evidence>
<dbReference type="PRINTS" id="PR00171">
    <property type="entry name" value="SUGRTRNSPORT"/>
</dbReference>
<dbReference type="PANTHER" id="PTHR48022">
    <property type="entry name" value="PLASTIDIC GLUCOSE TRANSPORTER 4"/>
    <property type="match status" value="1"/>
</dbReference>
<dbReference type="PANTHER" id="PTHR48022:SF16">
    <property type="entry name" value="HIGH GLUCOSE SENSOR RGT2-RELATED"/>
    <property type="match status" value="1"/>
</dbReference>
<protein>
    <recommendedName>
        <fullName evidence="13">Major facilitator superfamily (MFS) profile domain-containing protein</fullName>
    </recommendedName>
</protein>
<keyword evidence="3" id="KW-0813">Transport</keyword>
<feature type="transmembrane region" description="Helical" evidence="8">
    <location>
        <begin position="951"/>
        <end position="970"/>
    </location>
</feature>
<feature type="compositionally biased region" description="Low complexity" evidence="7">
    <location>
        <begin position="804"/>
        <end position="828"/>
    </location>
</feature>
<feature type="compositionally biased region" description="Low complexity" evidence="7">
    <location>
        <begin position="1518"/>
        <end position="1541"/>
    </location>
</feature>
<dbReference type="InterPro" id="IPR008936">
    <property type="entry name" value="Rho_GTPase_activation_prot"/>
</dbReference>
<dbReference type="CDD" id="cd17356">
    <property type="entry name" value="MFS_HXT"/>
    <property type="match status" value="1"/>
</dbReference>
<dbReference type="OrthoDB" id="6612291at2759"/>
<evidence type="ECO:0000259" key="10">
    <source>
        <dbReference type="PROSITE" id="PS50850"/>
    </source>
</evidence>
<keyword evidence="4 8" id="KW-0812">Transmembrane</keyword>
<proteinExistence type="inferred from homology"/>
<evidence type="ECO:0000256" key="8">
    <source>
        <dbReference type="SAM" id="Phobius"/>
    </source>
</evidence>
<dbReference type="InterPro" id="IPR005828">
    <property type="entry name" value="MFS_sugar_transport-like"/>
</dbReference>
<feature type="transmembrane region" description="Helical" evidence="8">
    <location>
        <begin position="1302"/>
        <end position="1321"/>
    </location>
</feature>
<feature type="region of interest" description="Disordered" evidence="7">
    <location>
        <begin position="618"/>
        <end position="641"/>
    </location>
</feature>
<feature type="transmembrane region" description="Helical" evidence="8">
    <location>
        <begin position="1042"/>
        <end position="1063"/>
    </location>
</feature>
<gene>
    <name evidence="11" type="ORF">FOA43_000194</name>
</gene>
<dbReference type="SUPFAM" id="SSF48350">
    <property type="entry name" value="GTPase activation domain, GAP"/>
    <property type="match status" value="1"/>
</dbReference>
<evidence type="ECO:0000313" key="11">
    <source>
        <dbReference type="EMBL" id="QPG72891.1"/>
    </source>
</evidence>